<name>A0ABM7YG04_9BURK</name>
<dbReference type="PANTHER" id="PTHR34979">
    <property type="entry name" value="INNER MEMBRANE PROTEIN YGAZ"/>
    <property type="match status" value="1"/>
</dbReference>
<keyword evidence="4" id="KW-1003">Cell membrane</keyword>
<dbReference type="InterPro" id="IPR011606">
    <property type="entry name" value="Brnchd-chn_aa_trnsp_permease"/>
</dbReference>
<evidence type="ECO:0000256" key="4">
    <source>
        <dbReference type="ARBA" id="ARBA00022475"/>
    </source>
</evidence>
<dbReference type="Proteomes" id="UP001057498">
    <property type="component" value="Chromosome"/>
</dbReference>
<keyword evidence="3" id="KW-0813">Transport</keyword>
<feature type="transmembrane region" description="Helical" evidence="8">
    <location>
        <begin position="175"/>
        <end position="192"/>
    </location>
</feature>
<sequence>MVTRPLAESIAALRELSRHPQFRRGVRELLPVLPGMAAWGLVTGVAMVKSGLGVGTALLMTFVVYAGSAQLAALPLIAAGAPMWVVWLTAFVVNLRFVIYSAQWRFIFGHLPRLQRSLIGYVTGDVNYAMFSRHWPDMKPEPGQMPWLAGGIVVMWTGWQAASVLGILLADVVPVHWGLGFAGTLALIGLSGSLLGDRATWVSAGVAAAAAVAAFALPYKLHIVVAVAAAVAAGLLMEGPGSHLGRPLRSAARVQRVSR</sequence>
<proteinExistence type="inferred from homology"/>
<dbReference type="RefSeq" id="WP_251971398.1">
    <property type="nucleotide sequence ID" value="NZ_AP025730.1"/>
</dbReference>
<evidence type="ECO:0000313" key="10">
    <source>
        <dbReference type="Proteomes" id="UP001057498"/>
    </source>
</evidence>
<comment type="subcellular location">
    <subcellularLocation>
        <location evidence="1">Cell membrane</location>
        <topology evidence="1">Multi-pass membrane protein</topology>
    </subcellularLocation>
</comment>
<dbReference type="Pfam" id="PF03591">
    <property type="entry name" value="AzlC"/>
    <property type="match status" value="1"/>
</dbReference>
<evidence type="ECO:0000256" key="5">
    <source>
        <dbReference type="ARBA" id="ARBA00022692"/>
    </source>
</evidence>
<keyword evidence="6 8" id="KW-1133">Transmembrane helix</keyword>
<feature type="transmembrane region" description="Helical" evidence="8">
    <location>
        <begin position="199"/>
        <end position="217"/>
    </location>
</feature>
<dbReference type="EMBL" id="AP025730">
    <property type="protein sequence ID" value="BDI03074.1"/>
    <property type="molecule type" value="Genomic_DNA"/>
</dbReference>
<comment type="similarity">
    <text evidence="2">Belongs to the AzlC family.</text>
</comment>
<feature type="transmembrane region" description="Helical" evidence="8">
    <location>
        <begin position="84"/>
        <end position="108"/>
    </location>
</feature>
<evidence type="ECO:0000256" key="7">
    <source>
        <dbReference type="ARBA" id="ARBA00023136"/>
    </source>
</evidence>
<reference evidence="9" key="1">
    <citation type="submission" date="2022-04" db="EMBL/GenBank/DDBJ databases">
        <title>Whole genome sequence of Sphaerotilus sp. FB-5.</title>
        <authorList>
            <person name="Takeda M."/>
            <person name="Narihara S."/>
            <person name="Akimoto M."/>
            <person name="Akimoto R."/>
            <person name="Nishiyashiki S."/>
            <person name="Murakami T."/>
        </authorList>
    </citation>
    <scope>NUCLEOTIDE SEQUENCE</scope>
    <source>
        <strain evidence="9">FB-5</strain>
    </source>
</reference>
<evidence type="ECO:0000256" key="6">
    <source>
        <dbReference type="ARBA" id="ARBA00022989"/>
    </source>
</evidence>
<feature type="transmembrane region" description="Helical" evidence="8">
    <location>
        <begin position="57"/>
        <end position="78"/>
    </location>
</feature>
<evidence type="ECO:0000256" key="8">
    <source>
        <dbReference type="SAM" id="Phobius"/>
    </source>
</evidence>
<protein>
    <submittedName>
        <fullName evidence="9">AzlC family protein</fullName>
    </submittedName>
</protein>
<evidence type="ECO:0000256" key="3">
    <source>
        <dbReference type="ARBA" id="ARBA00022448"/>
    </source>
</evidence>
<keyword evidence="7 8" id="KW-0472">Membrane</keyword>
<feature type="transmembrane region" description="Helical" evidence="8">
    <location>
        <begin position="147"/>
        <end position="169"/>
    </location>
</feature>
<keyword evidence="10" id="KW-1185">Reference proteome</keyword>
<evidence type="ECO:0000313" key="9">
    <source>
        <dbReference type="EMBL" id="BDI03074.1"/>
    </source>
</evidence>
<evidence type="ECO:0000256" key="1">
    <source>
        <dbReference type="ARBA" id="ARBA00004651"/>
    </source>
</evidence>
<keyword evidence="5 8" id="KW-0812">Transmembrane</keyword>
<dbReference type="PANTHER" id="PTHR34979:SF1">
    <property type="entry name" value="INNER MEMBRANE PROTEIN YGAZ"/>
    <property type="match status" value="1"/>
</dbReference>
<feature type="transmembrane region" description="Helical" evidence="8">
    <location>
        <begin position="223"/>
        <end position="239"/>
    </location>
</feature>
<evidence type="ECO:0000256" key="2">
    <source>
        <dbReference type="ARBA" id="ARBA00010735"/>
    </source>
</evidence>
<gene>
    <name evidence="9" type="ORF">CATMQ487_00440</name>
</gene>
<organism evidence="9 10">
    <name type="scientific">Sphaerotilus microaerophilus</name>
    <dbReference type="NCBI Taxonomy" id="2914710"/>
    <lineage>
        <taxon>Bacteria</taxon>
        <taxon>Pseudomonadati</taxon>
        <taxon>Pseudomonadota</taxon>
        <taxon>Betaproteobacteria</taxon>
        <taxon>Burkholderiales</taxon>
        <taxon>Sphaerotilaceae</taxon>
        <taxon>Sphaerotilus</taxon>
    </lineage>
</organism>
<accession>A0ABM7YG04</accession>